<gene>
    <name evidence="9" type="ORF">PAECIP111802_05778</name>
</gene>
<dbReference type="InterPro" id="IPR039356">
    <property type="entry name" value="YfbR/HDDC2"/>
</dbReference>
<dbReference type="RefSeq" id="WP_218101982.1">
    <property type="nucleotide sequence ID" value="NZ_CAJVCE010000022.1"/>
</dbReference>
<evidence type="ECO:0000256" key="5">
    <source>
        <dbReference type="ARBA" id="ARBA00012964"/>
    </source>
</evidence>
<keyword evidence="10" id="KW-1185">Reference proteome</keyword>
<evidence type="ECO:0000256" key="1">
    <source>
        <dbReference type="ARBA" id="ARBA00001638"/>
    </source>
</evidence>
<evidence type="ECO:0000256" key="2">
    <source>
        <dbReference type="ARBA" id="ARBA00001936"/>
    </source>
</evidence>
<dbReference type="InterPro" id="IPR003607">
    <property type="entry name" value="HD/PDEase_dom"/>
</dbReference>
<name>A0ABN7TST8_9BACL</name>
<evidence type="ECO:0000256" key="3">
    <source>
        <dbReference type="ARBA" id="ARBA00001941"/>
    </source>
</evidence>
<evidence type="ECO:0000256" key="7">
    <source>
        <dbReference type="ARBA" id="ARBA00022801"/>
    </source>
</evidence>
<evidence type="ECO:0000256" key="4">
    <source>
        <dbReference type="ARBA" id="ARBA00011738"/>
    </source>
</evidence>
<dbReference type="InterPro" id="IPR006674">
    <property type="entry name" value="HD_domain"/>
</dbReference>
<dbReference type="EMBL" id="CAJVCE010000022">
    <property type="protein sequence ID" value="CAG7654445.1"/>
    <property type="molecule type" value="Genomic_DNA"/>
</dbReference>
<comment type="cofactor">
    <cofactor evidence="2">
        <name>Mn(2+)</name>
        <dbReference type="ChEBI" id="CHEBI:29035"/>
    </cofactor>
</comment>
<dbReference type="PANTHER" id="PTHR11845">
    <property type="entry name" value="5'-DEOXYNUCLEOTIDASE HDDC2"/>
    <property type="match status" value="1"/>
</dbReference>
<accession>A0ABN7TST8</accession>
<keyword evidence="6" id="KW-0479">Metal-binding</keyword>
<keyword evidence="7" id="KW-0378">Hydrolase</keyword>
<organism evidence="9 10">
    <name type="scientific">Paenibacillus allorhizosphaerae</name>
    <dbReference type="NCBI Taxonomy" id="2849866"/>
    <lineage>
        <taxon>Bacteria</taxon>
        <taxon>Bacillati</taxon>
        <taxon>Bacillota</taxon>
        <taxon>Bacilli</taxon>
        <taxon>Bacillales</taxon>
        <taxon>Paenibacillaceae</taxon>
        <taxon>Paenibacillus</taxon>
    </lineage>
</organism>
<evidence type="ECO:0000313" key="9">
    <source>
        <dbReference type="EMBL" id="CAG7654445.1"/>
    </source>
</evidence>
<comment type="subunit">
    <text evidence="4">Homodimer.</text>
</comment>
<evidence type="ECO:0000313" key="10">
    <source>
        <dbReference type="Proteomes" id="UP000730618"/>
    </source>
</evidence>
<dbReference type="Proteomes" id="UP000730618">
    <property type="component" value="Unassembled WGS sequence"/>
</dbReference>
<proteinExistence type="predicted"/>
<dbReference type="Pfam" id="PF13023">
    <property type="entry name" value="HD_3"/>
    <property type="match status" value="1"/>
</dbReference>
<sequence>MDQQLSGIVSFIKELERLKDVTRTAWTAEGRQESVAEHSWRLTLFAFALEDCFPDLDMNKAIRMSLIHDLGEAYGGDISAVLQVNEKDKLQSEEEALHRLLAPLPQSMREQIFELWHEYNQGETNEAKFVKAIDKMETIIQHNQGYTPSNFDYAFNLEYGKRYALHDPVLKSLREKIDGETMAKIKKT</sequence>
<dbReference type="SMART" id="SM00471">
    <property type="entry name" value="HDc"/>
    <property type="match status" value="1"/>
</dbReference>
<reference evidence="9 10" key="1">
    <citation type="submission" date="2021-06" db="EMBL/GenBank/DDBJ databases">
        <authorList>
            <person name="Criscuolo A."/>
        </authorList>
    </citation>
    <scope>NUCLEOTIDE SEQUENCE [LARGE SCALE GENOMIC DNA]</scope>
    <source>
        <strain evidence="10">CIP 111802</strain>
    </source>
</reference>
<dbReference type="PANTHER" id="PTHR11845:SF13">
    <property type="entry name" value="5'-DEOXYNUCLEOTIDASE HDDC2"/>
    <property type="match status" value="1"/>
</dbReference>
<evidence type="ECO:0000256" key="6">
    <source>
        <dbReference type="ARBA" id="ARBA00022723"/>
    </source>
</evidence>
<comment type="cofactor">
    <cofactor evidence="3">
        <name>Co(2+)</name>
        <dbReference type="ChEBI" id="CHEBI:48828"/>
    </cofactor>
</comment>
<protein>
    <recommendedName>
        <fullName evidence="5">5'-deoxynucleotidase</fullName>
        <ecNumber evidence="5">3.1.3.89</ecNumber>
    </recommendedName>
</protein>
<comment type="caution">
    <text evidence="9">The sequence shown here is derived from an EMBL/GenBank/DDBJ whole genome shotgun (WGS) entry which is preliminary data.</text>
</comment>
<comment type="catalytic activity">
    <reaction evidence="1">
        <text>a 2'-deoxyribonucleoside 5'-phosphate + H2O = a 2'-deoxyribonucleoside + phosphate</text>
        <dbReference type="Rhea" id="RHEA:36167"/>
        <dbReference type="ChEBI" id="CHEBI:15377"/>
        <dbReference type="ChEBI" id="CHEBI:18274"/>
        <dbReference type="ChEBI" id="CHEBI:43474"/>
        <dbReference type="ChEBI" id="CHEBI:65317"/>
        <dbReference type="EC" id="3.1.3.89"/>
    </reaction>
</comment>
<feature type="domain" description="HD/PDEase" evidence="8">
    <location>
        <begin position="31"/>
        <end position="148"/>
    </location>
</feature>
<dbReference type="EC" id="3.1.3.89" evidence="5"/>
<evidence type="ECO:0000259" key="8">
    <source>
        <dbReference type="SMART" id="SM00471"/>
    </source>
</evidence>